<accession>A0ACB7UH68</accession>
<name>A0ACB7UH68_DIOAL</name>
<gene>
    <name evidence="1" type="ORF">IHE45_16G047600</name>
</gene>
<sequence length="204" mass="22726">MSISKFKTICVFCGSSLGKKQIYQDAAINLAKEMVLRSIDLVYGGGNIGLMGLISETVFDGGRHVLGVIPKTLMGKEIIGVTIGEVKPFVNMHQRKAEMSRHTNAFIGMCGYGTLEELFEMITWAQLGIHNKPVRLLNIDGYYNSLLFFINQAIEEGFIKPSAQHIIVSASNAKELIANSKILLQLREYYPCHEEVALKLNWNS</sequence>
<comment type="caution">
    <text evidence="1">The sequence shown here is derived from an EMBL/GenBank/DDBJ whole genome shotgun (WGS) entry which is preliminary data.</text>
</comment>
<keyword evidence="2" id="KW-1185">Reference proteome</keyword>
<organism evidence="1 2">
    <name type="scientific">Dioscorea alata</name>
    <name type="common">Purple yam</name>
    <dbReference type="NCBI Taxonomy" id="55571"/>
    <lineage>
        <taxon>Eukaryota</taxon>
        <taxon>Viridiplantae</taxon>
        <taxon>Streptophyta</taxon>
        <taxon>Embryophyta</taxon>
        <taxon>Tracheophyta</taxon>
        <taxon>Spermatophyta</taxon>
        <taxon>Magnoliopsida</taxon>
        <taxon>Liliopsida</taxon>
        <taxon>Dioscoreales</taxon>
        <taxon>Dioscoreaceae</taxon>
        <taxon>Dioscorea</taxon>
    </lineage>
</organism>
<dbReference type="EMBL" id="CM037026">
    <property type="protein sequence ID" value="KAH7659694.1"/>
    <property type="molecule type" value="Genomic_DNA"/>
</dbReference>
<dbReference type="Proteomes" id="UP000827976">
    <property type="component" value="Chromosome 16"/>
</dbReference>
<evidence type="ECO:0000313" key="2">
    <source>
        <dbReference type="Proteomes" id="UP000827976"/>
    </source>
</evidence>
<evidence type="ECO:0000313" key="1">
    <source>
        <dbReference type="EMBL" id="KAH7659694.1"/>
    </source>
</evidence>
<reference evidence="2" key="1">
    <citation type="journal article" date="2022" name="Nat. Commun.">
        <title>Chromosome evolution and the genetic basis of agronomically important traits in greater yam.</title>
        <authorList>
            <person name="Bredeson J.V."/>
            <person name="Lyons J.B."/>
            <person name="Oniyinde I.O."/>
            <person name="Okereke N.R."/>
            <person name="Kolade O."/>
            <person name="Nnabue I."/>
            <person name="Nwadili C.O."/>
            <person name="Hribova E."/>
            <person name="Parker M."/>
            <person name="Nwogha J."/>
            <person name="Shu S."/>
            <person name="Carlson J."/>
            <person name="Kariba R."/>
            <person name="Muthemba S."/>
            <person name="Knop K."/>
            <person name="Barton G.J."/>
            <person name="Sherwood A.V."/>
            <person name="Lopez-Montes A."/>
            <person name="Asiedu R."/>
            <person name="Jamnadass R."/>
            <person name="Muchugi A."/>
            <person name="Goodstein D."/>
            <person name="Egesi C.N."/>
            <person name="Featherston J."/>
            <person name="Asfaw A."/>
            <person name="Simpson G.G."/>
            <person name="Dolezel J."/>
            <person name="Hendre P.S."/>
            <person name="Van Deynze A."/>
            <person name="Kumar P.L."/>
            <person name="Obidiegwu J.E."/>
            <person name="Bhattacharjee R."/>
            <person name="Rokhsar D.S."/>
        </authorList>
    </citation>
    <scope>NUCLEOTIDE SEQUENCE [LARGE SCALE GENOMIC DNA]</scope>
    <source>
        <strain evidence="2">cv. TDa95/00328</strain>
    </source>
</reference>
<protein>
    <submittedName>
        <fullName evidence="1">Cytokinin riboside 5'-monophosphate phosphoribohydrolase LOG protein</fullName>
    </submittedName>
</protein>
<proteinExistence type="predicted"/>